<dbReference type="Proteomes" id="UP001220530">
    <property type="component" value="Chromosome"/>
</dbReference>
<dbReference type="RefSeq" id="WP_282219900.1">
    <property type="nucleotide sequence ID" value="NZ_CP118246.1"/>
</dbReference>
<evidence type="ECO:0000313" key="6">
    <source>
        <dbReference type="EMBL" id="WDR03506.1"/>
    </source>
</evidence>
<dbReference type="PANTHER" id="PTHR30061:SF50">
    <property type="entry name" value="MALTOSE_MALTODEXTRIN-BINDING PERIPLASMIC PROTEIN"/>
    <property type="match status" value="1"/>
</dbReference>
<name>A0ABY7YQE4_9HYPH</name>
<organism evidence="6 7">
    <name type="scientific">Devosia algicola</name>
    <dbReference type="NCBI Taxonomy" id="3026418"/>
    <lineage>
        <taxon>Bacteria</taxon>
        <taxon>Pseudomonadati</taxon>
        <taxon>Pseudomonadota</taxon>
        <taxon>Alphaproteobacteria</taxon>
        <taxon>Hyphomicrobiales</taxon>
        <taxon>Devosiaceae</taxon>
        <taxon>Devosia</taxon>
    </lineage>
</organism>
<dbReference type="Pfam" id="PF01547">
    <property type="entry name" value="SBP_bac_1"/>
    <property type="match status" value="1"/>
</dbReference>
<dbReference type="EMBL" id="CP118246">
    <property type="protein sequence ID" value="WDR03506.1"/>
    <property type="molecule type" value="Genomic_DNA"/>
</dbReference>
<dbReference type="Gene3D" id="3.40.190.10">
    <property type="entry name" value="Periplasmic binding protein-like II"/>
    <property type="match status" value="2"/>
</dbReference>
<feature type="chain" id="PRO_5046369398" evidence="5">
    <location>
        <begin position="24"/>
        <end position="434"/>
    </location>
</feature>
<feature type="signal peptide" evidence="5">
    <location>
        <begin position="1"/>
        <end position="23"/>
    </location>
</feature>
<dbReference type="PANTHER" id="PTHR30061">
    <property type="entry name" value="MALTOSE-BINDING PERIPLASMIC PROTEIN"/>
    <property type="match status" value="1"/>
</dbReference>
<evidence type="ECO:0000256" key="5">
    <source>
        <dbReference type="SAM" id="SignalP"/>
    </source>
</evidence>
<keyword evidence="2" id="KW-0813">Transport</keyword>
<keyword evidence="3 5" id="KW-0732">Signal</keyword>
<evidence type="ECO:0000256" key="2">
    <source>
        <dbReference type="ARBA" id="ARBA00022448"/>
    </source>
</evidence>
<evidence type="ECO:0000256" key="3">
    <source>
        <dbReference type="ARBA" id="ARBA00022729"/>
    </source>
</evidence>
<protein>
    <submittedName>
        <fullName evidence="6">Extracellular solute-binding protein</fullName>
    </submittedName>
</protein>
<gene>
    <name evidence="6" type="ORF">PSQ19_05275</name>
</gene>
<keyword evidence="4" id="KW-0574">Periplasm</keyword>
<keyword evidence="7" id="KW-1185">Reference proteome</keyword>
<comment type="similarity">
    <text evidence="1">Belongs to the bacterial solute-binding protein 1 family.</text>
</comment>
<evidence type="ECO:0000256" key="1">
    <source>
        <dbReference type="ARBA" id="ARBA00008520"/>
    </source>
</evidence>
<proteinExistence type="inferred from homology"/>
<reference evidence="6 7" key="1">
    <citation type="submission" date="2023-02" db="EMBL/GenBank/DDBJ databases">
        <title>Devosia algicola sp. nov., isolated from the phycosphere of marine algae.</title>
        <authorList>
            <person name="Kim J.M."/>
            <person name="Lee J.K."/>
            <person name="Choi B.J."/>
            <person name="Bayburt H."/>
            <person name="Jeon C.O."/>
        </authorList>
    </citation>
    <scope>NUCLEOTIDE SEQUENCE [LARGE SCALE GENOMIC DNA]</scope>
    <source>
        <strain evidence="6 7">G20-9</strain>
    </source>
</reference>
<accession>A0ABY7YQE4</accession>
<dbReference type="SUPFAM" id="SSF53850">
    <property type="entry name" value="Periplasmic binding protein-like II"/>
    <property type="match status" value="1"/>
</dbReference>
<evidence type="ECO:0000256" key="4">
    <source>
        <dbReference type="ARBA" id="ARBA00022764"/>
    </source>
</evidence>
<evidence type="ECO:0000313" key="7">
    <source>
        <dbReference type="Proteomes" id="UP001220530"/>
    </source>
</evidence>
<sequence length="434" mass="47112">MITRLVGALALSTALCASLPTFAQDQDLAAPDRIGLSSAPNKLVVRLTGDSPGNTDPDIAAGYKDLFVAFIKKHPEWQLQLQIQTQDIGTEQAKMLEQAKSGNAPDCAAVDSFVLGQFKANNVLSDFTPYFSKEEIADLFPFVREGISGADGEIYAWWWDTDLRVLYRNKSIVPDAPQTWDDLKKAALASKDQGMEGVLFNGGRWEGTTFDWLANYWSLGGKLVDDSGKPVFGDDDNKSKFLEAVNYFKDLVDSGAAPKRVATIVTYDDLAAAAAAGTTALFIGGSWQNAQLESTLDPDMFADWTFSHIPGPTPDDHKTGTGGWTIASFSKDPQKVEMCADLVRDIYMGPANALQQQLPTRASLYDKYPVFSTPANKEFAADLADGQARPGAPIYPEISNQIQIMMGDVLSGSKSPEDALSAAYNASLEAYDRL</sequence>
<dbReference type="InterPro" id="IPR006059">
    <property type="entry name" value="SBP"/>
</dbReference>